<evidence type="ECO:0000256" key="1">
    <source>
        <dbReference type="SAM" id="Coils"/>
    </source>
</evidence>
<accession>A0A285P171</accession>
<protein>
    <submittedName>
        <fullName evidence="3">Uncharacterized protein</fullName>
    </submittedName>
</protein>
<evidence type="ECO:0000313" key="4">
    <source>
        <dbReference type="Proteomes" id="UP000218627"/>
    </source>
</evidence>
<evidence type="ECO:0000256" key="2">
    <source>
        <dbReference type="SAM" id="Phobius"/>
    </source>
</evidence>
<dbReference type="RefSeq" id="WP_096602504.1">
    <property type="nucleotide sequence ID" value="NZ_OBEN01000007.1"/>
</dbReference>
<keyword evidence="2" id="KW-0472">Membrane</keyword>
<feature type="coiled-coil region" evidence="1">
    <location>
        <begin position="25"/>
        <end position="63"/>
    </location>
</feature>
<keyword evidence="2" id="KW-0812">Transmembrane</keyword>
<dbReference type="Proteomes" id="UP000218627">
    <property type="component" value="Unassembled WGS sequence"/>
</dbReference>
<evidence type="ECO:0000313" key="3">
    <source>
        <dbReference type="EMBL" id="SNZ15027.1"/>
    </source>
</evidence>
<name>A0A285P171_9AQUI</name>
<gene>
    <name evidence="3" type="ORF">SAMN06265353_1260</name>
</gene>
<dbReference type="EMBL" id="OBEN01000007">
    <property type="protein sequence ID" value="SNZ15027.1"/>
    <property type="molecule type" value="Genomic_DNA"/>
</dbReference>
<proteinExistence type="predicted"/>
<reference evidence="4" key="1">
    <citation type="submission" date="2017-09" db="EMBL/GenBank/DDBJ databases">
        <authorList>
            <person name="Varghese N."/>
            <person name="Submissions S."/>
        </authorList>
    </citation>
    <scope>NUCLEOTIDE SEQUENCE [LARGE SCALE GENOMIC DNA]</scope>
    <source>
        <strain evidence="4">DSM 2913</strain>
    </source>
</reference>
<sequence length="76" mass="9060">MEWIQVITIIASIIGGNVVLMGIIANVQNKRFDDINKRIDDLRQDVDRRLDRLEQDIREIRQLLYKVFEVPHKEDK</sequence>
<dbReference type="AlphaFoldDB" id="A0A285P171"/>
<keyword evidence="2" id="KW-1133">Transmembrane helix</keyword>
<keyword evidence="1" id="KW-0175">Coiled coil</keyword>
<feature type="transmembrane region" description="Helical" evidence="2">
    <location>
        <begin position="6"/>
        <end position="27"/>
    </location>
</feature>
<organism evidence="3 4">
    <name type="scientific">Hydrogenobacter hydrogenophilus</name>
    <dbReference type="NCBI Taxonomy" id="35835"/>
    <lineage>
        <taxon>Bacteria</taxon>
        <taxon>Pseudomonadati</taxon>
        <taxon>Aquificota</taxon>
        <taxon>Aquificia</taxon>
        <taxon>Aquificales</taxon>
        <taxon>Aquificaceae</taxon>
        <taxon>Hydrogenobacter</taxon>
    </lineage>
</organism>
<keyword evidence="4" id="KW-1185">Reference proteome</keyword>